<dbReference type="Proteomes" id="UP000288805">
    <property type="component" value="Unassembled WGS sequence"/>
</dbReference>
<dbReference type="EMBL" id="QGNW01000111">
    <property type="protein sequence ID" value="RVW95833.1"/>
    <property type="molecule type" value="Genomic_DNA"/>
</dbReference>
<dbReference type="PANTHER" id="PTHR36053:SF1">
    <property type="entry name" value="OS04G0680300 PROTEIN"/>
    <property type="match status" value="1"/>
</dbReference>
<reference evidence="1 2" key="1">
    <citation type="journal article" date="2018" name="PLoS Genet.">
        <title>Population sequencing reveals clonal diversity and ancestral inbreeding in the grapevine cultivar Chardonnay.</title>
        <authorList>
            <person name="Roach M.J."/>
            <person name="Johnson D.L."/>
            <person name="Bohlmann J."/>
            <person name="van Vuuren H.J."/>
            <person name="Jones S.J."/>
            <person name="Pretorius I.S."/>
            <person name="Schmidt S.A."/>
            <person name="Borneman A.R."/>
        </authorList>
    </citation>
    <scope>NUCLEOTIDE SEQUENCE [LARGE SCALE GENOMIC DNA]</scope>
    <source>
        <strain evidence="2">cv. Chardonnay</strain>
        <tissue evidence="1">Leaf</tissue>
    </source>
</reference>
<organism evidence="1 2">
    <name type="scientific">Vitis vinifera</name>
    <name type="common">Grape</name>
    <dbReference type="NCBI Taxonomy" id="29760"/>
    <lineage>
        <taxon>Eukaryota</taxon>
        <taxon>Viridiplantae</taxon>
        <taxon>Streptophyta</taxon>
        <taxon>Embryophyta</taxon>
        <taxon>Tracheophyta</taxon>
        <taxon>Spermatophyta</taxon>
        <taxon>Magnoliopsida</taxon>
        <taxon>eudicotyledons</taxon>
        <taxon>Gunneridae</taxon>
        <taxon>Pentapetalae</taxon>
        <taxon>rosids</taxon>
        <taxon>Vitales</taxon>
        <taxon>Vitaceae</taxon>
        <taxon>Viteae</taxon>
        <taxon>Vitis</taxon>
    </lineage>
</organism>
<sequence>MIPDQWTSPCGNQCTKKYAAMQIACKITSISTASLFNFSFSWRVFCKKGCYADGETWEECLEECNEICYKDPVFKDQQWSAYIDRSPGSPSHSKVFISYKFSLFLFVLQCILSFNDISVRLIRLNPLVFFPTWF</sequence>
<evidence type="ECO:0000313" key="1">
    <source>
        <dbReference type="EMBL" id="RVW95833.1"/>
    </source>
</evidence>
<dbReference type="PANTHER" id="PTHR36053">
    <property type="entry name" value="OSJNBB0017I01.18 PROTEIN"/>
    <property type="match status" value="1"/>
</dbReference>
<gene>
    <name evidence="1" type="ORF">CK203_025847</name>
</gene>
<name>A0A438IGG7_VITVI</name>
<dbReference type="AlphaFoldDB" id="A0A438IGG7"/>
<proteinExistence type="predicted"/>
<protein>
    <submittedName>
        <fullName evidence="1">Uncharacterized protein</fullName>
    </submittedName>
</protein>
<evidence type="ECO:0000313" key="2">
    <source>
        <dbReference type="Proteomes" id="UP000288805"/>
    </source>
</evidence>
<accession>A0A438IGG7</accession>
<comment type="caution">
    <text evidence="1">The sequence shown here is derived from an EMBL/GenBank/DDBJ whole genome shotgun (WGS) entry which is preliminary data.</text>
</comment>